<dbReference type="CDD" id="cd05151">
    <property type="entry name" value="ChoK-like"/>
    <property type="match status" value="1"/>
</dbReference>
<dbReference type="InterPro" id="IPR036388">
    <property type="entry name" value="WH-like_DNA-bd_sf"/>
</dbReference>
<keyword evidence="2" id="KW-1185">Reference proteome</keyword>
<evidence type="ECO:0000313" key="2">
    <source>
        <dbReference type="Proteomes" id="UP001164187"/>
    </source>
</evidence>
<dbReference type="InterPro" id="IPR011009">
    <property type="entry name" value="Kinase-like_dom_sf"/>
</dbReference>
<dbReference type="Gene3D" id="3.90.1200.10">
    <property type="match status" value="1"/>
</dbReference>
<dbReference type="InterPro" id="IPR036390">
    <property type="entry name" value="WH_DNA-bd_sf"/>
</dbReference>
<dbReference type="SUPFAM" id="SSF46785">
    <property type="entry name" value="Winged helix' DNA-binding domain"/>
    <property type="match status" value="1"/>
</dbReference>
<keyword evidence="1" id="KW-0808">Transferase</keyword>
<sequence>MSKLFDILLLINNNDKVTQRFLADESGISLGGVNSIVKNLEEQNYIKKNQISKSDYSLTNQGMEVLERFVIENQNRRIRLEDSSKSQVVSQAVILAAGETVFGKPAGFLKMDQESVIGRMISILEERQIDDIIIVAGYKKEYYLELAKTNPKVRVVVNDRYKHTGTMYSIFLCKDFIKNDFILLKDNLIYQDRAVRKLIAHDEHTSMLITSESGSGQEAFVEIRDNRVYKLAKDRHQFNKIDGELVGLTKISFYYFNKMLKQFEYNKNPYINYEYTLMDVGREYKVGYIKLDDLVWYEIATHKNLKKARGQIYSSILRRDDLKKQDKLKDELVRELDINKDDIKSIESAGGMTNKNYKVDINGEMFILRIAGAGTEKMISRINEKNNSIIGSILGLNTDTLYFNEETGVKVSKFIENAETLNPTTAKKENNMEIVASLLKKLHFSCVDFDNEFNVFREIEKYEALIKEVNGRYYDEDEYPIIREKVMALEDELEKIGKDYYTCHNDTVAENFIKGDDRNYLIDWEYAGMNDPMWDIAGHIIECDFNEDEEELFKNKYFSIDYDLKKGSEKPSQVQEEKILLFKICQDFLWAIWTVYKEARGVHFGDYGLMRYERSKNNLEKFYNKYM</sequence>
<accession>A0ABY7JS83</accession>
<dbReference type="InterPro" id="IPR029044">
    <property type="entry name" value="Nucleotide-diphossugar_trans"/>
</dbReference>
<dbReference type="EMBL" id="CP114052">
    <property type="protein sequence ID" value="WAW14557.1"/>
    <property type="molecule type" value="Genomic_DNA"/>
</dbReference>
<name>A0ABY7JS83_9FIRM</name>
<dbReference type="RefSeq" id="WP_269311254.1">
    <property type="nucleotide sequence ID" value="NZ_CP114052.1"/>
</dbReference>
<dbReference type="Gene3D" id="3.30.200.20">
    <property type="entry name" value="Phosphorylase Kinase, domain 1"/>
    <property type="match status" value="1"/>
</dbReference>
<organism evidence="1 2">
    <name type="scientific">Peptostreptococcus equinus</name>
    <dbReference type="NCBI Taxonomy" id="3003601"/>
    <lineage>
        <taxon>Bacteria</taxon>
        <taxon>Bacillati</taxon>
        <taxon>Bacillota</taxon>
        <taxon>Clostridia</taxon>
        <taxon>Peptostreptococcales</taxon>
        <taxon>Peptostreptococcaceae</taxon>
        <taxon>Peptostreptococcus</taxon>
    </lineage>
</organism>
<proteinExistence type="predicted"/>
<evidence type="ECO:0000313" key="1">
    <source>
        <dbReference type="EMBL" id="WAW14557.1"/>
    </source>
</evidence>
<protein>
    <submittedName>
        <fullName evidence="1">Phosphocholine cytidylyltransferase/choline kinase family protein</fullName>
    </submittedName>
</protein>
<dbReference type="Proteomes" id="UP001164187">
    <property type="component" value="Chromosome"/>
</dbReference>
<reference evidence="1" key="1">
    <citation type="submission" date="2022-12" db="EMBL/GenBank/DDBJ databases">
        <title>Peptostreptococcus.</title>
        <authorList>
            <person name="Lee S.H."/>
        </authorList>
    </citation>
    <scope>NUCLEOTIDE SEQUENCE</scope>
    <source>
        <strain evidence="1">CBA3647</strain>
    </source>
</reference>
<dbReference type="GO" id="GO:0016779">
    <property type="term" value="F:nucleotidyltransferase activity"/>
    <property type="evidence" value="ECO:0007669"/>
    <property type="project" value="UniProtKB-KW"/>
</dbReference>
<dbReference type="SUPFAM" id="SSF56112">
    <property type="entry name" value="Protein kinase-like (PK-like)"/>
    <property type="match status" value="1"/>
</dbReference>
<dbReference type="PANTHER" id="PTHR40086:SF1">
    <property type="entry name" value="CELL CYCLE REGULATOR CCRZ"/>
    <property type="match status" value="1"/>
</dbReference>
<dbReference type="GO" id="GO:0016301">
    <property type="term" value="F:kinase activity"/>
    <property type="evidence" value="ECO:0007669"/>
    <property type="project" value="UniProtKB-KW"/>
</dbReference>
<keyword evidence="1" id="KW-0548">Nucleotidyltransferase</keyword>
<dbReference type="Pfam" id="PF01633">
    <property type="entry name" value="Choline_kinase"/>
    <property type="match status" value="1"/>
</dbReference>
<dbReference type="Gene3D" id="1.10.10.10">
    <property type="entry name" value="Winged helix-like DNA-binding domain superfamily/Winged helix DNA-binding domain"/>
    <property type="match status" value="1"/>
</dbReference>
<dbReference type="SUPFAM" id="SSF53448">
    <property type="entry name" value="Nucleotide-diphospho-sugar transferases"/>
    <property type="match status" value="1"/>
</dbReference>
<dbReference type="Pfam" id="PF13412">
    <property type="entry name" value="HTH_24"/>
    <property type="match status" value="1"/>
</dbReference>
<dbReference type="InterPro" id="IPR052077">
    <property type="entry name" value="CcrZ_PhaseVar_Mediator"/>
</dbReference>
<dbReference type="PANTHER" id="PTHR40086">
    <property type="entry name" value="PHOSPHOTRANSFERASE YTMP-RELATED"/>
    <property type="match status" value="1"/>
</dbReference>
<gene>
    <name evidence="1" type="ORF">O0R46_08120</name>
</gene>
<keyword evidence="1" id="KW-0418">Kinase</keyword>
<dbReference type="Gene3D" id="3.90.550.10">
    <property type="entry name" value="Spore Coat Polysaccharide Biosynthesis Protein SpsA, Chain A"/>
    <property type="match status" value="1"/>
</dbReference>